<protein>
    <submittedName>
        <fullName evidence="1">Uncharacterized protein</fullName>
    </submittedName>
</protein>
<evidence type="ECO:0000313" key="2">
    <source>
        <dbReference type="Proteomes" id="UP000798662"/>
    </source>
</evidence>
<dbReference type="Proteomes" id="UP000798662">
    <property type="component" value="Chromosome 1"/>
</dbReference>
<name>A0ACC3BR92_PYRYE</name>
<dbReference type="EMBL" id="CM020618">
    <property type="protein sequence ID" value="KAK1860231.1"/>
    <property type="molecule type" value="Genomic_DNA"/>
</dbReference>
<evidence type="ECO:0000313" key="1">
    <source>
        <dbReference type="EMBL" id="KAK1860231.1"/>
    </source>
</evidence>
<sequence>MGPEPPDGTSYTPLEPFVTRPDRRTAGLGADDNELARATDGAAAPASQGERDRGSRGGQGAEDGPTYQMAARMDAAMKITKFGEDNHLTWLGDIEQVLKIKDCWEAVEGDPPTAIPLQLAAPGGRPTKADLMLTLDTAETTAEAKVIIRKQLRALEWRRKDEVAKALMHLHVKTTYHATFGLVDTARGVRLQL</sequence>
<proteinExistence type="predicted"/>
<comment type="caution">
    <text evidence="1">The sequence shown here is derived from an EMBL/GenBank/DDBJ whole genome shotgun (WGS) entry which is preliminary data.</text>
</comment>
<gene>
    <name evidence="1" type="ORF">I4F81_002820</name>
</gene>
<organism evidence="1 2">
    <name type="scientific">Pyropia yezoensis</name>
    <name type="common">Susabi-nori</name>
    <name type="synonym">Porphyra yezoensis</name>
    <dbReference type="NCBI Taxonomy" id="2788"/>
    <lineage>
        <taxon>Eukaryota</taxon>
        <taxon>Rhodophyta</taxon>
        <taxon>Bangiophyceae</taxon>
        <taxon>Bangiales</taxon>
        <taxon>Bangiaceae</taxon>
        <taxon>Pyropia</taxon>
    </lineage>
</organism>
<reference evidence="1" key="1">
    <citation type="submission" date="2019-11" db="EMBL/GenBank/DDBJ databases">
        <title>Nori genome reveals adaptations in red seaweeds to the harsh intertidal environment.</title>
        <authorList>
            <person name="Wang D."/>
            <person name="Mao Y."/>
        </authorList>
    </citation>
    <scope>NUCLEOTIDE SEQUENCE</scope>
    <source>
        <tissue evidence="1">Gametophyte</tissue>
    </source>
</reference>
<keyword evidence="2" id="KW-1185">Reference proteome</keyword>
<accession>A0ACC3BR92</accession>